<evidence type="ECO:0000256" key="8">
    <source>
        <dbReference type="ARBA" id="ARBA00022989"/>
    </source>
</evidence>
<dbReference type="GeneTree" id="ENSGT01030000234515"/>
<reference evidence="20" key="1">
    <citation type="journal article" date="2007" name="Science">
        <title>Evolutionary and biomedical insights from the rhesus macaque genome.</title>
        <authorList>
            <person name="Gibbs R.A."/>
            <person name="Rogers J."/>
            <person name="Katze M.G."/>
            <person name="Bumgarner R."/>
            <person name="Weinstock G.M."/>
            <person name="Mardis E.R."/>
            <person name="Remington K.A."/>
            <person name="Strausberg R.L."/>
            <person name="Venter J.C."/>
            <person name="Wilson R.K."/>
            <person name="Batzer M.A."/>
            <person name="Bustamante C.D."/>
            <person name="Eichler E.E."/>
            <person name="Hahn M.W."/>
            <person name="Hardison R.C."/>
            <person name="Makova K.D."/>
            <person name="Miller W."/>
            <person name="Milosavljevic A."/>
            <person name="Palermo R.E."/>
            <person name="Siepel A."/>
            <person name="Sikela J.M."/>
            <person name="Attaway T."/>
            <person name="Bell S."/>
            <person name="Bernard K.E."/>
            <person name="Buhay C.J."/>
            <person name="Chandrabose M.N."/>
            <person name="Dao M."/>
            <person name="Davis C."/>
            <person name="Delehaunty K.D."/>
            <person name="Ding Y."/>
            <person name="Dinh H.H."/>
            <person name="Dugan-Rocha S."/>
            <person name="Fulton L.A."/>
            <person name="Gabisi R.A."/>
            <person name="Garner T.T."/>
            <person name="Godfrey J."/>
            <person name="Hawes A.C."/>
            <person name="Hernandez J."/>
            <person name="Hines S."/>
            <person name="Holder M."/>
            <person name="Hume J."/>
            <person name="Jhangiani S.N."/>
            <person name="Joshi V."/>
            <person name="Khan Z.M."/>
            <person name="Kirkness E.F."/>
            <person name="Cree A."/>
            <person name="Fowler R.G."/>
            <person name="Lee S."/>
            <person name="Lewis L.R."/>
            <person name="Li Z."/>
            <person name="Liu Y.-S."/>
            <person name="Moore S.M."/>
            <person name="Muzny D."/>
            <person name="Nazareth L.V."/>
            <person name="Ngo D.N."/>
            <person name="Okwuonu G.O."/>
            <person name="Pai G."/>
            <person name="Parker D."/>
            <person name="Paul H.A."/>
            <person name="Pfannkoch C."/>
            <person name="Pohl C.S."/>
            <person name="Rogers Y.-H.C."/>
            <person name="Ruiz S.J."/>
            <person name="Sabo A."/>
            <person name="Santibanez J."/>
            <person name="Schneider B.W."/>
            <person name="Smith S.M."/>
            <person name="Sodergren E."/>
            <person name="Svatek A.F."/>
            <person name="Utterback T.R."/>
            <person name="Vattathil S."/>
            <person name="Warren W."/>
            <person name="White C.S."/>
            <person name="Chinwalla A.T."/>
            <person name="Feng Y."/>
            <person name="Halpern A.L."/>
            <person name="Hillier L.W."/>
            <person name="Huang X."/>
            <person name="Minx P."/>
            <person name="Nelson J.O."/>
            <person name="Pepin K.H."/>
            <person name="Qin X."/>
            <person name="Sutton G.G."/>
            <person name="Venter E."/>
            <person name="Walenz B.P."/>
            <person name="Wallis J.W."/>
            <person name="Worley K.C."/>
            <person name="Yang S.-P."/>
            <person name="Jones S.M."/>
            <person name="Marra M.A."/>
            <person name="Rocchi M."/>
            <person name="Schein J.E."/>
            <person name="Baertsch R."/>
            <person name="Clarke L."/>
            <person name="Csuros M."/>
            <person name="Glasscock J."/>
            <person name="Harris R.A."/>
            <person name="Havlak P."/>
            <person name="Jackson A.R."/>
            <person name="Jiang H."/>
            <person name="Liu Y."/>
            <person name="Messina D.N."/>
            <person name="Shen Y."/>
            <person name="Song H.X.-Z."/>
            <person name="Wylie T."/>
            <person name="Zhang L."/>
            <person name="Birney E."/>
            <person name="Han K."/>
            <person name="Konkel M.K."/>
            <person name="Lee J."/>
            <person name="Smit A.F.A."/>
            <person name="Ullmer B."/>
            <person name="Wang H."/>
            <person name="Xing J."/>
            <person name="Burhans R."/>
            <person name="Cheng Z."/>
            <person name="Karro J.E."/>
            <person name="Ma J."/>
            <person name="Raney B."/>
            <person name="She X."/>
            <person name="Cox M.J."/>
            <person name="Demuth J.P."/>
            <person name="Dumas L.J."/>
            <person name="Han S.-G."/>
            <person name="Hopkins J."/>
            <person name="Karimpour-Fard A."/>
            <person name="Kim Y.H."/>
            <person name="Pollack J.R."/>
            <person name="Vinar T."/>
            <person name="Addo-Quaye C."/>
            <person name="Degenhardt J."/>
            <person name="Denby A."/>
            <person name="Hubisz M.J."/>
            <person name="Indap A."/>
            <person name="Kosiol C."/>
            <person name="Lahn B.T."/>
            <person name="Lawson H.A."/>
            <person name="Marklein A."/>
            <person name="Nielsen R."/>
            <person name="Vallender E.J."/>
            <person name="Clark A.G."/>
            <person name="Ferguson B."/>
            <person name="Hernandez R.D."/>
            <person name="Hirani K."/>
            <person name="Kehrer-Sawatzki H."/>
            <person name="Kolb J."/>
            <person name="Patil S."/>
            <person name="Pu L.-L."/>
            <person name="Ren Y."/>
            <person name="Smith D.G."/>
            <person name="Wheeler D.A."/>
            <person name="Schenck I."/>
            <person name="Ball E.V."/>
            <person name="Chen R."/>
            <person name="Cooper D.N."/>
            <person name="Giardine B."/>
            <person name="Hsu F."/>
            <person name="Kent W.J."/>
            <person name="Lesk A."/>
            <person name="Nelson D.L."/>
            <person name="O'brien W.E."/>
            <person name="Pruefer K."/>
            <person name="Stenson P.D."/>
            <person name="Wallace J.C."/>
            <person name="Ke H."/>
            <person name="Liu X.-M."/>
            <person name="Wang P."/>
            <person name="Xiang A.P."/>
            <person name="Yang F."/>
            <person name="Barber G.P."/>
            <person name="Haussler D."/>
            <person name="Karolchik D."/>
            <person name="Kern A.D."/>
            <person name="Kuhn R.M."/>
            <person name="Smith K.E."/>
            <person name="Zwieg A.S."/>
        </authorList>
    </citation>
    <scope>NUCLEOTIDE SEQUENCE [LARGE SCALE GENOMIC DNA]</scope>
    <source>
        <strain evidence="20">17573</strain>
    </source>
</reference>
<dbReference type="AlphaFoldDB" id="A0A5F8AE37"/>
<dbReference type="UniPathway" id="UPA00222"/>
<dbReference type="VGNC" id="VGNC:71077">
    <property type="gene designation" value="CERS4"/>
</dbReference>
<evidence type="ECO:0000313" key="19">
    <source>
        <dbReference type="Ensembl" id="ENSMMUP00000075647.1"/>
    </source>
</evidence>
<feature type="domain" description="Homeobox" evidence="17">
    <location>
        <begin position="227"/>
        <end position="271"/>
    </location>
</feature>
<dbReference type="InterPro" id="IPR006634">
    <property type="entry name" value="TLC-dom"/>
</dbReference>
<feature type="domain" description="TLC" evidence="18">
    <location>
        <begin position="274"/>
        <end position="475"/>
    </location>
</feature>
<dbReference type="InterPro" id="IPR001356">
    <property type="entry name" value="HD"/>
</dbReference>
<feature type="compositionally biased region" description="Basic and acidic residues" evidence="15">
    <location>
        <begin position="63"/>
        <end position="75"/>
    </location>
</feature>
<feature type="compositionally biased region" description="Acidic residues" evidence="15">
    <location>
        <begin position="488"/>
        <end position="499"/>
    </location>
</feature>
<keyword evidence="8 16" id="KW-1133">Transmembrane helix</keyword>
<evidence type="ECO:0000256" key="9">
    <source>
        <dbReference type="ARBA" id="ARBA00023098"/>
    </source>
</evidence>
<comment type="catalytic activity">
    <reaction evidence="11">
        <text>sphinganine + octadecanoyl-CoA = N-(octadecanoyl)-sphinganine + CoA + H(+)</text>
        <dbReference type="Rhea" id="RHEA:36547"/>
        <dbReference type="ChEBI" id="CHEBI:15378"/>
        <dbReference type="ChEBI" id="CHEBI:57287"/>
        <dbReference type="ChEBI" id="CHEBI:57394"/>
        <dbReference type="ChEBI" id="CHEBI:57817"/>
        <dbReference type="ChEBI" id="CHEBI:67033"/>
    </reaction>
    <physiologicalReaction direction="left-to-right" evidence="11">
        <dbReference type="Rhea" id="RHEA:36548"/>
    </physiologicalReaction>
</comment>
<evidence type="ECO:0000256" key="14">
    <source>
        <dbReference type="RuleBase" id="RU000682"/>
    </source>
</evidence>
<evidence type="ECO:0000256" key="5">
    <source>
        <dbReference type="ARBA" id="ARBA00022679"/>
    </source>
</evidence>
<evidence type="ECO:0000256" key="2">
    <source>
        <dbReference type="ARBA" id="ARBA00004760"/>
    </source>
</evidence>
<dbReference type="InterPro" id="IPR009057">
    <property type="entry name" value="Homeodomain-like_sf"/>
</dbReference>
<dbReference type="PANTHER" id="PTHR12560:SF6">
    <property type="entry name" value="CERAMIDE SYNTHASE 4"/>
    <property type="match status" value="1"/>
</dbReference>
<dbReference type="ExpressionAtlas" id="A0A5F8AE37">
    <property type="expression patterns" value="baseline"/>
</dbReference>
<evidence type="ECO:0000256" key="7">
    <source>
        <dbReference type="ARBA" id="ARBA00022824"/>
    </source>
</evidence>
<feature type="compositionally biased region" description="Basic and acidic residues" evidence="15">
    <location>
        <begin position="41"/>
        <end position="51"/>
    </location>
</feature>
<evidence type="ECO:0000256" key="11">
    <source>
        <dbReference type="ARBA" id="ARBA00049036"/>
    </source>
</evidence>
<sequence>MSRARASPAEEGTWEGTGETANKGEARADGARSGQCWVQRGEIRRRLETRGWTRARRAAGQRWAERERGRGREWGRGQGLGRGLVAPKGTSAWGTPRPLKALPLQVPRPAPGPASPGPQPSARPHRSGARAPPRPRPRGPAPASPHSSLFSPAGGRGPAGSRVRLPGAGFACLQLLRVPRQARRPQPRRRLSVRPAACAPRFIGLPLSQWLGVRDQTRRQVKPNATLEKHFLTEGHRPKEPQLSLLAARCGLTLRQTQRWFRRRRKQDRPQLTKKFCEASWRFLFYLSSFVGGLSVLYHESWLWAPVMCWENYPNQTLKPSLYWWYLLELAFYLSLLIRLPFDVKRKDFKEQVIHHFVVVILMTFSYSANLLRIGSLVLLLHDSADYLLEACKMVNYTQYQHVCDALFLIFSLVFFYTRLVLFPTQILYTTYYESLGNRGPFFGYYFCNGLLMLLQLLHVFWSCLILRMLCSFIKKGQMEKDIRSDVEESDSSEEEEAGAQEPLQLKNGAARGPRPAPTDGLRSRVAGRLTRHTTAT</sequence>
<dbReference type="VEuPathDB" id="HostDB:ENSMMUG00000011178"/>
<dbReference type="SMR" id="A0A5F8AE37"/>
<comment type="subcellular location">
    <subcellularLocation>
        <location evidence="1">Endoplasmic reticulum membrane</location>
        <topology evidence="1">Multi-pass membrane protein</topology>
    </subcellularLocation>
    <subcellularLocation>
        <location evidence="12 14">Nucleus</location>
    </subcellularLocation>
</comment>
<evidence type="ECO:0000256" key="15">
    <source>
        <dbReference type="SAM" id="MobiDB-lite"/>
    </source>
</evidence>
<feature type="transmembrane region" description="Helical" evidence="16">
    <location>
        <begin position="443"/>
        <end position="462"/>
    </location>
</feature>
<accession>A0A5F8AE37</accession>
<dbReference type="SMART" id="SM00389">
    <property type="entry name" value="HOX"/>
    <property type="match status" value="1"/>
</dbReference>
<dbReference type="SUPFAM" id="SSF46689">
    <property type="entry name" value="Homeodomain-like"/>
    <property type="match status" value="1"/>
</dbReference>
<keyword evidence="4" id="KW-0444">Lipid biosynthesis</keyword>
<organism evidence="19 20">
    <name type="scientific">Macaca mulatta</name>
    <name type="common">Rhesus macaque</name>
    <dbReference type="NCBI Taxonomy" id="9544"/>
    <lineage>
        <taxon>Eukaryota</taxon>
        <taxon>Metazoa</taxon>
        <taxon>Chordata</taxon>
        <taxon>Craniata</taxon>
        <taxon>Vertebrata</taxon>
        <taxon>Euteleostomi</taxon>
        <taxon>Mammalia</taxon>
        <taxon>Eutheria</taxon>
        <taxon>Euarchontoglires</taxon>
        <taxon>Primates</taxon>
        <taxon>Haplorrhini</taxon>
        <taxon>Catarrhini</taxon>
        <taxon>Cercopithecidae</taxon>
        <taxon>Cercopithecinae</taxon>
        <taxon>Macaca</taxon>
    </lineage>
</organism>
<evidence type="ECO:0000256" key="3">
    <source>
        <dbReference type="ARBA" id="ARBA00004991"/>
    </source>
</evidence>
<evidence type="ECO:0000256" key="13">
    <source>
        <dbReference type="PROSITE-ProRule" id="PRU00205"/>
    </source>
</evidence>
<dbReference type="GO" id="GO:0005789">
    <property type="term" value="C:endoplasmic reticulum membrane"/>
    <property type="evidence" value="ECO:0007669"/>
    <property type="project" value="UniProtKB-SubCell"/>
</dbReference>
<keyword evidence="10 13" id="KW-0472">Membrane</keyword>
<keyword evidence="12 14" id="KW-0371">Homeobox</keyword>
<keyword evidence="6 13" id="KW-0812">Transmembrane</keyword>
<proteinExistence type="predicted"/>
<evidence type="ECO:0000256" key="4">
    <source>
        <dbReference type="ARBA" id="ARBA00022516"/>
    </source>
</evidence>
<dbReference type="Bgee" id="ENSMMUG00000011178">
    <property type="expression patterns" value="Expressed in ileum and 20 other cell types or tissues"/>
</dbReference>
<feature type="DNA-binding region" description="Homeobox" evidence="12">
    <location>
        <begin position="229"/>
        <end position="272"/>
    </location>
</feature>
<evidence type="ECO:0000313" key="21">
    <source>
        <dbReference type="VGNC" id="VGNC:71077"/>
    </source>
</evidence>
<reference evidence="19" key="4">
    <citation type="submission" date="2025-09" db="UniProtKB">
        <authorList>
            <consortium name="Ensembl"/>
        </authorList>
    </citation>
    <scope>IDENTIFICATION</scope>
    <source>
        <strain evidence="19">17573</strain>
    </source>
</reference>
<reference evidence="19" key="3">
    <citation type="submission" date="2025-08" db="UniProtKB">
        <authorList>
            <consortium name="Ensembl"/>
        </authorList>
    </citation>
    <scope>IDENTIFICATION</scope>
    <source>
        <strain evidence="19">17573</strain>
    </source>
</reference>
<comment type="pathway">
    <text evidence="3">Sphingolipid metabolism.</text>
</comment>
<evidence type="ECO:0000259" key="18">
    <source>
        <dbReference type="PROSITE" id="PS50922"/>
    </source>
</evidence>
<evidence type="ECO:0000256" key="6">
    <source>
        <dbReference type="ARBA" id="ARBA00022692"/>
    </source>
</evidence>
<comment type="pathway">
    <text evidence="2">Lipid metabolism; sphingolipid metabolism.</text>
</comment>
<feature type="compositionally biased region" description="Low complexity" evidence="15">
    <location>
        <begin position="10"/>
        <end position="20"/>
    </location>
</feature>
<keyword evidence="20" id="KW-1185">Reference proteome</keyword>
<feature type="transmembrane region" description="Helical" evidence="16">
    <location>
        <begin position="323"/>
        <end position="342"/>
    </location>
</feature>
<feature type="transmembrane region" description="Helical" evidence="16">
    <location>
        <begin position="400"/>
        <end position="422"/>
    </location>
</feature>
<name>A0A5F8AE37_MACMU</name>
<dbReference type="Ensembl" id="ENSMMUT00000109035.1">
    <property type="protein sequence ID" value="ENSMMUP00000075647.1"/>
    <property type="gene ID" value="ENSMMUG00000011178.4"/>
</dbReference>
<evidence type="ECO:0000256" key="10">
    <source>
        <dbReference type="ARBA" id="ARBA00023136"/>
    </source>
</evidence>
<dbReference type="PANTHER" id="PTHR12560">
    <property type="entry name" value="LONGEVITY ASSURANCE FACTOR 1 LAG1"/>
    <property type="match status" value="1"/>
</dbReference>
<keyword evidence="9" id="KW-0443">Lipid metabolism</keyword>
<reference evidence="19" key="2">
    <citation type="submission" date="2019-01" db="EMBL/GenBank/DDBJ databases">
        <authorList>
            <person name="Graves T."/>
            <person name="Eichler E.E."/>
            <person name="Wilson R.K."/>
        </authorList>
    </citation>
    <scope>NUCLEOTIDE SEQUENCE [LARGE SCALE GENOMIC DNA]</scope>
    <source>
        <strain evidence="19">17573</strain>
    </source>
</reference>
<keyword evidence="12 14" id="KW-0539">Nucleus</keyword>
<dbReference type="FunFam" id="1.10.10.60:FF:000020">
    <property type="entry name" value="Ceramide synthase 5"/>
    <property type="match status" value="1"/>
</dbReference>
<evidence type="ECO:0000256" key="16">
    <source>
        <dbReference type="SAM" id="Phobius"/>
    </source>
</evidence>
<dbReference type="Pfam" id="PF00046">
    <property type="entry name" value="Homeodomain"/>
    <property type="match status" value="1"/>
</dbReference>
<dbReference type="PROSITE" id="PS50922">
    <property type="entry name" value="TLC"/>
    <property type="match status" value="1"/>
</dbReference>
<dbReference type="SMART" id="SM00724">
    <property type="entry name" value="TLC"/>
    <property type="match status" value="1"/>
</dbReference>
<dbReference type="GO" id="GO:0046513">
    <property type="term" value="P:ceramide biosynthetic process"/>
    <property type="evidence" value="ECO:0007669"/>
    <property type="project" value="InterPro"/>
</dbReference>
<evidence type="ECO:0000259" key="17">
    <source>
        <dbReference type="PROSITE" id="PS50071"/>
    </source>
</evidence>
<feature type="compositionally biased region" description="Basic residues" evidence="15">
    <location>
        <begin position="123"/>
        <end position="137"/>
    </location>
</feature>
<feature type="region of interest" description="Disordered" evidence="15">
    <location>
        <begin position="484"/>
        <end position="537"/>
    </location>
</feature>
<gene>
    <name evidence="19 21" type="primary">CERS4</name>
</gene>
<dbReference type="GO" id="GO:0050291">
    <property type="term" value="F:sphingosine N-acyltransferase activity"/>
    <property type="evidence" value="ECO:0007669"/>
    <property type="project" value="InterPro"/>
</dbReference>
<feature type="transmembrane region" description="Helical" evidence="16">
    <location>
        <begin position="283"/>
        <end position="303"/>
    </location>
</feature>
<evidence type="ECO:0000256" key="1">
    <source>
        <dbReference type="ARBA" id="ARBA00004477"/>
    </source>
</evidence>
<keyword evidence="5" id="KW-0808">Transferase</keyword>
<evidence type="ECO:0000313" key="20">
    <source>
        <dbReference type="Proteomes" id="UP000006718"/>
    </source>
</evidence>
<feature type="compositionally biased region" description="Pro residues" evidence="15">
    <location>
        <begin position="106"/>
        <end position="121"/>
    </location>
</feature>
<evidence type="ECO:0000256" key="12">
    <source>
        <dbReference type="PROSITE-ProRule" id="PRU00108"/>
    </source>
</evidence>
<feature type="region of interest" description="Disordered" evidence="15">
    <location>
        <begin position="1"/>
        <end position="162"/>
    </location>
</feature>
<dbReference type="Pfam" id="PF03798">
    <property type="entry name" value="TRAM_LAG1_CLN8"/>
    <property type="match status" value="1"/>
</dbReference>
<keyword evidence="7" id="KW-0256">Endoplasmic reticulum</keyword>
<dbReference type="GO" id="GO:0003677">
    <property type="term" value="F:DNA binding"/>
    <property type="evidence" value="ECO:0007669"/>
    <property type="project" value="UniProtKB-UniRule"/>
</dbReference>
<dbReference type="CDD" id="cd00086">
    <property type="entry name" value="homeodomain"/>
    <property type="match status" value="1"/>
</dbReference>
<dbReference type="GO" id="GO:0005634">
    <property type="term" value="C:nucleus"/>
    <property type="evidence" value="ECO:0007669"/>
    <property type="project" value="UniProtKB-SubCell"/>
</dbReference>
<dbReference type="PROSITE" id="PS50071">
    <property type="entry name" value="HOMEOBOX_2"/>
    <property type="match status" value="1"/>
</dbReference>
<dbReference type="Gene3D" id="1.10.10.60">
    <property type="entry name" value="Homeodomain-like"/>
    <property type="match status" value="1"/>
</dbReference>
<protein>
    <submittedName>
        <fullName evidence="19">Ceramide synthase 4</fullName>
    </submittedName>
</protein>
<dbReference type="InterPro" id="IPR016439">
    <property type="entry name" value="Lag1/Lac1-like"/>
</dbReference>
<dbReference type="Proteomes" id="UP000006718">
    <property type="component" value="Chromosome 19"/>
</dbReference>
<keyword evidence="12 14" id="KW-0238">DNA-binding</keyword>